<feature type="compositionally biased region" description="Low complexity" evidence="1">
    <location>
        <begin position="49"/>
        <end position="67"/>
    </location>
</feature>
<dbReference type="OMA" id="HATSARK"/>
<dbReference type="STRING" id="578459.A0A194S5E2"/>
<feature type="region of interest" description="Disordered" evidence="1">
    <location>
        <begin position="49"/>
        <end position="74"/>
    </location>
</feature>
<gene>
    <name evidence="2" type="ORF">RHOBADRAFT_43178</name>
</gene>
<feature type="region of interest" description="Disordered" evidence="1">
    <location>
        <begin position="649"/>
        <end position="714"/>
    </location>
</feature>
<feature type="compositionally biased region" description="Acidic residues" evidence="1">
    <location>
        <begin position="446"/>
        <end position="482"/>
    </location>
</feature>
<dbReference type="Proteomes" id="UP000053890">
    <property type="component" value="Unassembled WGS sequence"/>
</dbReference>
<feature type="compositionally biased region" description="Low complexity" evidence="1">
    <location>
        <begin position="497"/>
        <end position="515"/>
    </location>
</feature>
<evidence type="ECO:0008006" key="4">
    <source>
        <dbReference type="Google" id="ProtNLM"/>
    </source>
</evidence>
<evidence type="ECO:0000313" key="3">
    <source>
        <dbReference type="Proteomes" id="UP000053890"/>
    </source>
</evidence>
<evidence type="ECO:0000256" key="1">
    <source>
        <dbReference type="SAM" id="MobiDB-lite"/>
    </source>
</evidence>
<evidence type="ECO:0000313" key="2">
    <source>
        <dbReference type="EMBL" id="KPV75754.1"/>
    </source>
</evidence>
<dbReference type="AlphaFoldDB" id="A0A194S5E2"/>
<dbReference type="GeneID" id="28974632"/>
<sequence>MAPPTSLAELRALKRTELQALCKDNNIKAGGKNEYLINQLASKFALGDTATASPSTSTTTSKTPQSTVDKGKKAVAPSPVAALDTAEASSLENISLPSALHSLSVQVTSLKAELERQSASLDELKRAAPVEPVTMGAVEGLVKRKIEAFEHDRRDEVTDLLKERDDRISLLFSSLHEQDELVLNLADNLDELEKAAVPKCAKCEQLEAALDTLRRDVCSRLDRLEARPAPHPVATSTPAFVEAPPTSSRTVPMASPALSDAPPTRSLVSFLPPTGSPSTPAFALDSPLIAQRQSVGARKGTPFKAGALAHEDEPVTAVPSHMLAAVASAGRLSQRGTPFRMPDDDDAASPAPVAAALGKHARSSILVGAERTDCAGRQSLAPAFGTSFAAEASVNSNDGFHTAPVSVQEPAGEVGVGASAREGDMRLSKRVRVSSACSSGSIVDNGEPEDSTTGEGEDDEEPVDSFAREEDERDPDAQSEADAEVRDYLVATKTGDSPSTARKPAAAKSAPHSPAVSIHDPSFFASAASSPGPRTTLTPTRRTSTFSFTFGPGDENVPGSSALSTSATAAASTSRKSLPLAALPFPIVSPFRAAPSHATSARKGTPGTSASAKKATMASFFGGSATANRSSAAGASLFGASAAPSAFASASKPRGRAGTLSLGGGSSSSSSSAIGKLSTPLAPRTLFGTEGGGEGRFGEAEGEEEEVASPAKGGWRWERGAFGAVGTL</sequence>
<reference evidence="2 3" key="1">
    <citation type="journal article" date="2015" name="Front. Microbiol.">
        <title>Genome sequence of the plant growth promoting endophytic yeast Rhodotorula graminis WP1.</title>
        <authorList>
            <person name="Firrincieli A."/>
            <person name="Otillar R."/>
            <person name="Salamov A."/>
            <person name="Schmutz J."/>
            <person name="Khan Z."/>
            <person name="Redman R.S."/>
            <person name="Fleck N.D."/>
            <person name="Lindquist E."/>
            <person name="Grigoriev I.V."/>
            <person name="Doty S.L."/>
        </authorList>
    </citation>
    <scope>NUCLEOTIDE SEQUENCE [LARGE SCALE GENOMIC DNA]</scope>
    <source>
        <strain evidence="2 3">WP1</strain>
    </source>
</reference>
<accession>A0A194S5E2</accession>
<feature type="region of interest" description="Disordered" evidence="1">
    <location>
        <begin position="425"/>
        <end position="518"/>
    </location>
</feature>
<feature type="region of interest" description="Disordered" evidence="1">
    <location>
        <begin position="229"/>
        <end position="262"/>
    </location>
</feature>
<protein>
    <recommendedName>
        <fullName evidence="4">SAP domain-containing protein</fullName>
    </recommendedName>
</protein>
<dbReference type="RefSeq" id="XP_018271803.1">
    <property type="nucleotide sequence ID" value="XM_018414184.1"/>
</dbReference>
<keyword evidence="3" id="KW-1185">Reference proteome</keyword>
<organism evidence="2 3">
    <name type="scientific">Rhodotorula graminis (strain WP1)</name>
    <dbReference type="NCBI Taxonomy" id="578459"/>
    <lineage>
        <taxon>Eukaryota</taxon>
        <taxon>Fungi</taxon>
        <taxon>Dikarya</taxon>
        <taxon>Basidiomycota</taxon>
        <taxon>Pucciniomycotina</taxon>
        <taxon>Microbotryomycetes</taxon>
        <taxon>Sporidiobolales</taxon>
        <taxon>Sporidiobolaceae</taxon>
        <taxon>Rhodotorula</taxon>
    </lineage>
</organism>
<name>A0A194S5E2_RHOGW</name>
<proteinExistence type="predicted"/>
<dbReference type="EMBL" id="KQ474077">
    <property type="protein sequence ID" value="KPV75754.1"/>
    <property type="molecule type" value="Genomic_DNA"/>
</dbReference>
<dbReference type="OrthoDB" id="3258416at2759"/>